<accession>A0ABP9FW30</accession>
<organism evidence="3 4">
    <name type="scientific">Nesterenkonia rhizosphaerae</name>
    <dbReference type="NCBI Taxonomy" id="1348272"/>
    <lineage>
        <taxon>Bacteria</taxon>
        <taxon>Bacillati</taxon>
        <taxon>Actinomycetota</taxon>
        <taxon>Actinomycetes</taxon>
        <taxon>Micrococcales</taxon>
        <taxon>Micrococcaceae</taxon>
        <taxon>Nesterenkonia</taxon>
    </lineage>
</organism>
<feature type="region of interest" description="Disordered" evidence="1">
    <location>
        <begin position="1"/>
        <end position="55"/>
    </location>
</feature>
<proteinExistence type="predicted"/>
<evidence type="ECO:0000256" key="2">
    <source>
        <dbReference type="SAM" id="Phobius"/>
    </source>
</evidence>
<sequence length="403" mass="43952">MNQHARQEEAAQSESQQNQGQTEYTQGRDDAQESSAAKSAAAEQRKPGIDRLNKTSGDAESFTIALYSDPGRTSHQVRKLLEDEGEGWSRGATIKHKQLLIPLRQDATLDLERVLEWAREDGADVSIVITEVPRTAGRKVKSAELHFVEKLGVVSLPAMGPVAVKSSLSKELRRCVDALVYDSVDEAHEQGGLVTHVEQQQGRESYFVTPSGLFPGRLWMTLGMVAANKPLLSLPKLSGVFAAAAATGAFGIFFSTIWEMANFLPPWRLAMVSVLVVLIVVLWLLLSNKLWDRPGTVGGTKEAFMYNASTVATLLVSVTALYLMLFGGILVMGLLLIEPEFMANNIGVEEATLVNYIDVAWLSASMGVAAGAIGSNFDDDTDLKNLTQGSREAQRYPPDDEQR</sequence>
<keyword evidence="2" id="KW-0472">Membrane</keyword>
<feature type="compositionally biased region" description="Basic and acidic residues" evidence="1">
    <location>
        <begin position="43"/>
        <end position="53"/>
    </location>
</feature>
<evidence type="ECO:0000313" key="4">
    <source>
        <dbReference type="Proteomes" id="UP001500368"/>
    </source>
</evidence>
<feature type="compositionally biased region" description="Low complexity" evidence="1">
    <location>
        <begin position="10"/>
        <end position="21"/>
    </location>
</feature>
<feature type="transmembrane region" description="Helical" evidence="2">
    <location>
        <begin position="269"/>
        <end position="291"/>
    </location>
</feature>
<keyword evidence="2" id="KW-1133">Transmembrane helix</keyword>
<feature type="compositionally biased region" description="Low complexity" evidence="1">
    <location>
        <begin position="33"/>
        <end position="42"/>
    </location>
</feature>
<gene>
    <name evidence="3" type="ORF">GCM10025790_12150</name>
</gene>
<keyword evidence="4" id="KW-1185">Reference proteome</keyword>
<evidence type="ECO:0000313" key="3">
    <source>
        <dbReference type="EMBL" id="GAA4918174.1"/>
    </source>
</evidence>
<dbReference type="EMBL" id="BAABLW010000007">
    <property type="protein sequence ID" value="GAA4918174.1"/>
    <property type="molecule type" value="Genomic_DNA"/>
</dbReference>
<feature type="region of interest" description="Disordered" evidence="1">
    <location>
        <begin position="384"/>
        <end position="403"/>
    </location>
</feature>
<feature type="transmembrane region" description="Helical" evidence="2">
    <location>
        <begin position="237"/>
        <end position="257"/>
    </location>
</feature>
<dbReference type="RefSeq" id="WP_345477182.1">
    <property type="nucleotide sequence ID" value="NZ_BAABLW010000007.1"/>
</dbReference>
<comment type="caution">
    <text evidence="3">The sequence shown here is derived from an EMBL/GenBank/DDBJ whole genome shotgun (WGS) entry which is preliminary data.</text>
</comment>
<protein>
    <submittedName>
        <fullName evidence="3">Uncharacterized protein</fullName>
    </submittedName>
</protein>
<feature type="transmembrane region" description="Helical" evidence="2">
    <location>
        <begin position="311"/>
        <end position="337"/>
    </location>
</feature>
<dbReference type="Proteomes" id="UP001500368">
    <property type="component" value="Unassembled WGS sequence"/>
</dbReference>
<reference evidence="4" key="1">
    <citation type="journal article" date="2019" name="Int. J. Syst. Evol. Microbiol.">
        <title>The Global Catalogue of Microorganisms (GCM) 10K type strain sequencing project: providing services to taxonomists for standard genome sequencing and annotation.</title>
        <authorList>
            <consortium name="The Broad Institute Genomics Platform"/>
            <consortium name="The Broad Institute Genome Sequencing Center for Infectious Disease"/>
            <person name="Wu L."/>
            <person name="Ma J."/>
        </authorList>
    </citation>
    <scope>NUCLEOTIDE SEQUENCE [LARGE SCALE GENOMIC DNA]</scope>
    <source>
        <strain evidence="4">JCM 19129</strain>
    </source>
</reference>
<feature type="compositionally biased region" description="Basic and acidic residues" evidence="1">
    <location>
        <begin position="392"/>
        <end position="403"/>
    </location>
</feature>
<name>A0ABP9FW30_9MICC</name>
<keyword evidence="2" id="KW-0812">Transmembrane</keyword>
<evidence type="ECO:0000256" key="1">
    <source>
        <dbReference type="SAM" id="MobiDB-lite"/>
    </source>
</evidence>